<dbReference type="Pfam" id="PF26424">
    <property type="entry name" value="DUF8115"/>
    <property type="match status" value="1"/>
</dbReference>
<dbReference type="Proteomes" id="UP001595925">
    <property type="component" value="Unassembled WGS sequence"/>
</dbReference>
<keyword evidence="4" id="KW-1185">Reference proteome</keyword>
<dbReference type="RefSeq" id="WP_224830441.1">
    <property type="nucleotide sequence ID" value="NZ_JAIVEF010000071.1"/>
</dbReference>
<evidence type="ECO:0000256" key="1">
    <source>
        <dbReference type="SAM" id="MobiDB-lite"/>
    </source>
</evidence>
<feature type="domain" description="DUF8115" evidence="2">
    <location>
        <begin position="4"/>
        <end position="128"/>
    </location>
</feature>
<feature type="region of interest" description="Disordered" evidence="1">
    <location>
        <begin position="1"/>
        <end position="37"/>
    </location>
</feature>
<accession>A0ABD5QKR9</accession>
<organism evidence="3 4">
    <name type="scientific">Saliphagus infecundisoli</name>
    <dbReference type="NCBI Taxonomy" id="1849069"/>
    <lineage>
        <taxon>Archaea</taxon>
        <taxon>Methanobacteriati</taxon>
        <taxon>Methanobacteriota</taxon>
        <taxon>Stenosarchaea group</taxon>
        <taxon>Halobacteria</taxon>
        <taxon>Halobacteriales</taxon>
        <taxon>Natrialbaceae</taxon>
        <taxon>Saliphagus</taxon>
    </lineage>
</organism>
<protein>
    <recommendedName>
        <fullName evidence="2">DUF8115 domain-containing protein</fullName>
    </recommendedName>
</protein>
<dbReference type="InterPro" id="IPR058428">
    <property type="entry name" value="DUF8115"/>
</dbReference>
<reference evidence="3 4" key="1">
    <citation type="journal article" date="2019" name="Int. J. Syst. Evol. Microbiol.">
        <title>The Global Catalogue of Microorganisms (GCM) 10K type strain sequencing project: providing services to taxonomists for standard genome sequencing and annotation.</title>
        <authorList>
            <consortium name="The Broad Institute Genomics Platform"/>
            <consortium name="The Broad Institute Genome Sequencing Center for Infectious Disease"/>
            <person name="Wu L."/>
            <person name="Ma J."/>
        </authorList>
    </citation>
    <scope>NUCLEOTIDE SEQUENCE [LARGE SCALE GENOMIC DNA]</scope>
    <source>
        <strain evidence="3 4">CGMCC 1.15824</strain>
    </source>
</reference>
<feature type="compositionally biased region" description="Basic and acidic residues" evidence="1">
    <location>
        <begin position="9"/>
        <end position="25"/>
    </location>
</feature>
<proteinExistence type="predicted"/>
<gene>
    <name evidence="3" type="ORF">ACFPFO_21480</name>
</gene>
<name>A0ABD5QKR9_9EURY</name>
<evidence type="ECO:0000313" key="4">
    <source>
        <dbReference type="Proteomes" id="UP001595925"/>
    </source>
</evidence>
<evidence type="ECO:0000313" key="3">
    <source>
        <dbReference type="EMBL" id="MFC4990271.1"/>
    </source>
</evidence>
<comment type="caution">
    <text evidence="3">The sequence shown here is derived from an EMBL/GenBank/DDBJ whole genome shotgun (WGS) entry which is preliminary data.</text>
</comment>
<sequence>MANNEDEAEKLLQEAKDQSRHKTEPENEQTDTPPLEDAVADAYRRLDSNDLPSNISLRDDNLAALFAGLEESGELSELGNATADELGREATINTRADVLRLLLRYAISDIDDSILDRGKSGRTQYLTEVDDF</sequence>
<dbReference type="AlphaFoldDB" id="A0ABD5QKR9"/>
<dbReference type="EMBL" id="JBHSJG010000066">
    <property type="protein sequence ID" value="MFC4990271.1"/>
    <property type="molecule type" value="Genomic_DNA"/>
</dbReference>
<evidence type="ECO:0000259" key="2">
    <source>
        <dbReference type="Pfam" id="PF26424"/>
    </source>
</evidence>